<dbReference type="SUPFAM" id="SSF51905">
    <property type="entry name" value="FAD/NAD(P)-binding domain"/>
    <property type="match status" value="1"/>
</dbReference>
<feature type="domain" description="FAD dependent oxidoreductase" evidence="1">
    <location>
        <begin position="30"/>
        <end position="385"/>
    </location>
</feature>
<evidence type="ECO:0000313" key="3">
    <source>
        <dbReference type="Proteomes" id="UP000233343"/>
    </source>
</evidence>
<dbReference type="Pfam" id="PF01266">
    <property type="entry name" value="DAO"/>
    <property type="match status" value="1"/>
</dbReference>
<evidence type="ECO:0000259" key="1">
    <source>
        <dbReference type="Pfam" id="PF01266"/>
    </source>
</evidence>
<name>A0A2N0ZC04_9BACI</name>
<dbReference type="InterPro" id="IPR036188">
    <property type="entry name" value="FAD/NAD-bd_sf"/>
</dbReference>
<keyword evidence="3" id="KW-1185">Reference proteome</keyword>
<protein>
    <submittedName>
        <fullName evidence="2">FAD-dependent oxidoreductase</fullName>
    </submittedName>
</protein>
<gene>
    <name evidence="2" type="ORF">CWS20_20480</name>
</gene>
<dbReference type="PANTHER" id="PTHR13847">
    <property type="entry name" value="SARCOSINE DEHYDROGENASE-RELATED"/>
    <property type="match status" value="1"/>
</dbReference>
<organism evidence="2 3">
    <name type="scientific">Cytobacillus horneckiae</name>
    <dbReference type="NCBI Taxonomy" id="549687"/>
    <lineage>
        <taxon>Bacteria</taxon>
        <taxon>Bacillati</taxon>
        <taxon>Bacillota</taxon>
        <taxon>Bacilli</taxon>
        <taxon>Bacillales</taxon>
        <taxon>Bacillaceae</taxon>
        <taxon>Cytobacillus</taxon>
    </lineage>
</organism>
<proteinExistence type="predicted"/>
<accession>A0A2N0ZC04</accession>
<comment type="caution">
    <text evidence="2">The sequence shown here is derived from an EMBL/GenBank/DDBJ whole genome shotgun (WGS) entry which is preliminary data.</text>
</comment>
<evidence type="ECO:0000313" key="2">
    <source>
        <dbReference type="EMBL" id="PKG27052.1"/>
    </source>
</evidence>
<dbReference type="InterPro" id="IPR006076">
    <property type="entry name" value="FAD-dep_OxRdtase"/>
</dbReference>
<dbReference type="Gene3D" id="3.30.9.10">
    <property type="entry name" value="D-Amino Acid Oxidase, subunit A, domain 2"/>
    <property type="match status" value="1"/>
</dbReference>
<dbReference type="Gene3D" id="3.50.50.60">
    <property type="entry name" value="FAD/NAD(P)-binding domain"/>
    <property type="match status" value="1"/>
</dbReference>
<reference evidence="2 3" key="1">
    <citation type="journal article" date="2010" name="Int. J. Syst. Evol. Microbiol.">
        <title>Bacillus horneckiae sp. nov., isolated from a spacecraft-assembly clean room.</title>
        <authorList>
            <person name="Vaishampayan P."/>
            <person name="Probst A."/>
            <person name="Krishnamurthi S."/>
            <person name="Ghosh S."/>
            <person name="Osman S."/>
            <person name="McDowall A."/>
            <person name="Ruckmani A."/>
            <person name="Mayilraj S."/>
            <person name="Venkateswaran K."/>
        </authorList>
    </citation>
    <scope>NUCLEOTIDE SEQUENCE [LARGE SCALE GENOMIC DNA]</scope>
    <source>
        <strain evidence="3">1PO1SC</strain>
    </source>
</reference>
<dbReference type="AlphaFoldDB" id="A0A2N0ZC04"/>
<dbReference type="EMBL" id="PISD01000050">
    <property type="protein sequence ID" value="PKG27052.1"/>
    <property type="molecule type" value="Genomic_DNA"/>
</dbReference>
<dbReference type="PANTHER" id="PTHR13847:SF201">
    <property type="entry name" value="PUTATIBE OXIDOREDUCTASE"/>
    <property type="match status" value="1"/>
</dbReference>
<sequence length="402" mass="46608">MNQNAGKLFWPNTYKAIADFPQLDENMECDVCIIGSGSTGAFLAYHFAQDDLKTVLVERGNIGYGSSIASTGLLQYSNDKLFTSYIHSFGEEVAYNHLKNCYHAIAHYKYEILPKLDENPDFIERKSFYYASKQEDERVLEEEFKNLSSFKFPVHYWRAEKIKQHFPFQKNAALITEGDAEINPYKNIHLLYDYAVKHGVKIFQNTEIVGNRFDHKEATLYTKDKHSIRTKYVIYATGYEAQQAVVDSNAQIVSSYAIATNSIEYFNDWSDNMLIWETARPYIYARTSIDQRIIIGGLDEGTIDRNKRESMLFHKRDLLLKILVDLFPELSGKIQAEYYWTGFLGETHNGLPMIKQHPNYENGYYLLPYGGNGTVYSMILSKILKDFILHGHHDDFSLYYKQ</sequence>
<dbReference type="GO" id="GO:0005737">
    <property type="term" value="C:cytoplasm"/>
    <property type="evidence" value="ECO:0007669"/>
    <property type="project" value="TreeGrafter"/>
</dbReference>
<dbReference type="RefSeq" id="WP_066199128.1">
    <property type="nucleotide sequence ID" value="NZ_JAMAUX010000002.1"/>
</dbReference>
<dbReference type="Proteomes" id="UP000233343">
    <property type="component" value="Unassembled WGS sequence"/>
</dbReference>